<dbReference type="InterPro" id="IPR030947">
    <property type="entry name" value="EcfA_1"/>
</dbReference>
<evidence type="ECO:0000256" key="3">
    <source>
        <dbReference type="ARBA" id="ARBA00022448"/>
    </source>
</evidence>
<evidence type="ECO:0000313" key="13">
    <source>
        <dbReference type="Proteomes" id="UP000318834"/>
    </source>
</evidence>
<dbReference type="GO" id="GO:0043190">
    <property type="term" value="C:ATP-binding cassette (ABC) transporter complex"/>
    <property type="evidence" value="ECO:0007669"/>
    <property type="project" value="TreeGrafter"/>
</dbReference>
<dbReference type="NCBIfam" id="TIGR04520">
    <property type="entry name" value="ECF_ATPase_1"/>
    <property type="match status" value="1"/>
</dbReference>
<dbReference type="PROSITE" id="PS50893">
    <property type="entry name" value="ABC_TRANSPORTER_2"/>
    <property type="match status" value="1"/>
</dbReference>
<dbReference type="GO" id="GO:0016887">
    <property type="term" value="F:ATP hydrolysis activity"/>
    <property type="evidence" value="ECO:0007669"/>
    <property type="project" value="InterPro"/>
</dbReference>
<dbReference type="FunFam" id="3.40.50.300:FF:000224">
    <property type="entry name" value="Energy-coupling factor transporter ATP-binding protein EcfA"/>
    <property type="match status" value="1"/>
</dbReference>
<dbReference type="CDD" id="cd03225">
    <property type="entry name" value="ABC_cobalt_CbiO_domain1"/>
    <property type="match status" value="1"/>
</dbReference>
<protein>
    <recommendedName>
        <fullName evidence="10">ABC transporter ATP-binding protein</fullName>
    </recommendedName>
</protein>
<dbReference type="Pfam" id="PF00005">
    <property type="entry name" value="ABC_tran"/>
    <property type="match status" value="1"/>
</dbReference>
<organism evidence="12 13">
    <name type="scientific">Candidatus Segetimicrobium genomatis</name>
    <dbReference type="NCBI Taxonomy" id="2569760"/>
    <lineage>
        <taxon>Bacteria</taxon>
        <taxon>Bacillati</taxon>
        <taxon>Candidatus Sysuimicrobiota</taxon>
        <taxon>Candidatus Sysuimicrobiia</taxon>
        <taxon>Candidatus Sysuimicrobiales</taxon>
        <taxon>Candidatus Segetimicrobiaceae</taxon>
        <taxon>Candidatus Segetimicrobium</taxon>
    </lineage>
</organism>
<dbReference type="PANTHER" id="PTHR43553:SF24">
    <property type="entry name" value="ENERGY-COUPLING FACTOR TRANSPORTER ATP-BINDING PROTEIN ECFA1"/>
    <property type="match status" value="1"/>
</dbReference>
<keyword evidence="6 10" id="KW-0067">ATP-binding</keyword>
<dbReference type="Gene3D" id="3.40.50.300">
    <property type="entry name" value="P-loop containing nucleotide triphosphate hydrolases"/>
    <property type="match status" value="1"/>
</dbReference>
<dbReference type="InterPro" id="IPR003439">
    <property type="entry name" value="ABC_transporter-like_ATP-bd"/>
</dbReference>
<dbReference type="PANTHER" id="PTHR43553">
    <property type="entry name" value="HEAVY METAL TRANSPORTER"/>
    <property type="match status" value="1"/>
</dbReference>
<dbReference type="InterPro" id="IPR015856">
    <property type="entry name" value="ABC_transpr_CbiO/EcfA_su"/>
</dbReference>
<evidence type="ECO:0000256" key="7">
    <source>
        <dbReference type="ARBA" id="ARBA00022967"/>
    </source>
</evidence>
<keyword evidence="4 10" id="KW-1003">Cell membrane</keyword>
<keyword evidence="3 10" id="KW-0813">Transport</keyword>
<dbReference type="InterPro" id="IPR017871">
    <property type="entry name" value="ABC_transporter-like_CS"/>
</dbReference>
<evidence type="ECO:0000256" key="1">
    <source>
        <dbReference type="ARBA" id="ARBA00004202"/>
    </source>
</evidence>
<comment type="function">
    <text evidence="10">Part of an ABC transporter complex. Responsible for energy coupling to the transport system.</text>
</comment>
<evidence type="ECO:0000313" key="12">
    <source>
        <dbReference type="EMBL" id="TMI76273.1"/>
    </source>
</evidence>
<sequence length="292" mass="31745">MPPLIETRNLRHVYHAGTADAVMALDGISLTVDRGEFVAIVGGNGSGKSTLAKHLNALLLPTEGEVFVDGMNTRDRGALWEIRQRVGMIFQNPDNQLVATVVEEDVAFGPENLGLPAAEIVARVDEALRVVEMAEYRQHEPHLLSGGQKQRVAIAGILAMRPQCLLLDEATTMLDPQGQREVMETIQRLNRDGVTVIHITHAMEEAVQCPRVIVLADGRVALDGPPAEVFSRVEELERFRLVLPPIPALAHRLRRDGLPIPEGILHVEELAGALTRLVAEGAGRGRAGDGTH</sequence>
<dbReference type="GO" id="GO:0006824">
    <property type="term" value="P:cobalt ion transport"/>
    <property type="evidence" value="ECO:0007669"/>
    <property type="project" value="InterPro"/>
</dbReference>
<reference evidence="12 13" key="1">
    <citation type="journal article" date="2019" name="Nat. Microbiol.">
        <title>Mediterranean grassland soil C-N compound turnover is dependent on rainfall and depth, and is mediated by genomically divergent microorganisms.</title>
        <authorList>
            <person name="Diamond S."/>
            <person name="Andeer P.F."/>
            <person name="Li Z."/>
            <person name="Crits-Christoph A."/>
            <person name="Burstein D."/>
            <person name="Anantharaman K."/>
            <person name="Lane K.R."/>
            <person name="Thomas B.C."/>
            <person name="Pan C."/>
            <person name="Northen T.R."/>
            <person name="Banfield J.F."/>
        </authorList>
    </citation>
    <scope>NUCLEOTIDE SEQUENCE [LARGE SCALE GENOMIC DNA]</scope>
    <source>
        <strain evidence="12">NP_8</strain>
    </source>
</reference>
<comment type="caution">
    <text evidence="12">The sequence shown here is derived from an EMBL/GenBank/DDBJ whole genome shotgun (WGS) entry which is preliminary data.</text>
</comment>
<evidence type="ECO:0000259" key="11">
    <source>
        <dbReference type="PROSITE" id="PS50893"/>
    </source>
</evidence>
<proteinExistence type="inferred from homology"/>
<dbReference type="NCBIfam" id="TIGR01166">
    <property type="entry name" value="cbiO"/>
    <property type="match status" value="1"/>
</dbReference>
<evidence type="ECO:0000256" key="10">
    <source>
        <dbReference type="RuleBase" id="RU364103"/>
    </source>
</evidence>
<dbReference type="GO" id="GO:0042626">
    <property type="term" value="F:ATPase-coupled transmembrane transporter activity"/>
    <property type="evidence" value="ECO:0007669"/>
    <property type="project" value="TreeGrafter"/>
</dbReference>
<evidence type="ECO:0000256" key="8">
    <source>
        <dbReference type="ARBA" id="ARBA00023136"/>
    </source>
</evidence>
<keyword evidence="8 10" id="KW-0472">Membrane</keyword>
<dbReference type="InterPro" id="IPR050095">
    <property type="entry name" value="ECF_ABC_transporter_ATP-bd"/>
</dbReference>
<evidence type="ECO:0000256" key="6">
    <source>
        <dbReference type="ARBA" id="ARBA00022840"/>
    </source>
</evidence>
<accession>A0A537IYB4</accession>
<dbReference type="InterPro" id="IPR005876">
    <property type="entry name" value="Co_trans_ATP-bd"/>
</dbReference>
<comment type="subcellular location">
    <subcellularLocation>
        <location evidence="1 10">Cell membrane</location>
        <topology evidence="1 10">Peripheral membrane protein</topology>
    </subcellularLocation>
</comment>
<dbReference type="Proteomes" id="UP000318834">
    <property type="component" value="Unassembled WGS sequence"/>
</dbReference>
<dbReference type="SMART" id="SM00382">
    <property type="entry name" value="AAA"/>
    <property type="match status" value="1"/>
</dbReference>
<comment type="similarity">
    <text evidence="2 10">Belongs to the ABC transporter superfamily.</text>
</comment>
<dbReference type="EMBL" id="VBAP01000026">
    <property type="protein sequence ID" value="TMI76273.1"/>
    <property type="molecule type" value="Genomic_DNA"/>
</dbReference>
<feature type="domain" description="ABC transporter" evidence="11">
    <location>
        <begin position="5"/>
        <end position="242"/>
    </location>
</feature>
<dbReference type="InterPro" id="IPR003593">
    <property type="entry name" value="AAA+_ATPase"/>
</dbReference>
<name>A0A537IYB4_9BACT</name>
<keyword evidence="5 10" id="KW-0547">Nucleotide-binding</keyword>
<comment type="function">
    <text evidence="9">Probably part of an ABC transporter complex. Responsible for energy coupling to the transport system.</text>
</comment>
<evidence type="ECO:0000256" key="5">
    <source>
        <dbReference type="ARBA" id="ARBA00022741"/>
    </source>
</evidence>
<dbReference type="SUPFAM" id="SSF52540">
    <property type="entry name" value="P-loop containing nucleoside triphosphate hydrolases"/>
    <property type="match status" value="1"/>
</dbReference>
<gene>
    <name evidence="12" type="ORF">E6H05_04055</name>
</gene>
<evidence type="ECO:0000256" key="2">
    <source>
        <dbReference type="ARBA" id="ARBA00005417"/>
    </source>
</evidence>
<dbReference type="GO" id="GO:0005524">
    <property type="term" value="F:ATP binding"/>
    <property type="evidence" value="ECO:0007669"/>
    <property type="project" value="UniProtKB-UniRule"/>
</dbReference>
<evidence type="ECO:0000256" key="9">
    <source>
        <dbReference type="ARBA" id="ARBA00025157"/>
    </source>
</evidence>
<dbReference type="PROSITE" id="PS00211">
    <property type="entry name" value="ABC_TRANSPORTER_1"/>
    <property type="match status" value="1"/>
</dbReference>
<dbReference type="AlphaFoldDB" id="A0A537IYB4"/>
<evidence type="ECO:0000256" key="4">
    <source>
        <dbReference type="ARBA" id="ARBA00022475"/>
    </source>
</evidence>
<dbReference type="InterPro" id="IPR027417">
    <property type="entry name" value="P-loop_NTPase"/>
</dbReference>
<keyword evidence="7" id="KW-1278">Translocase</keyword>